<evidence type="ECO:0000256" key="2">
    <source>
        <dbReference type="SAM" id="MobiDB-lite"/>
    </source>
</evidence>
<evidence type="ECO:0000259" key="3">
    <source>
        <dbReference type="PROSITE" id="PS50048"/>
    </source>
</evidence>
<evidence type="ECO:0000313" key="5">
    <source>
        <dbReference type="Proteomes" id="UP000293360"/>
    </source>
</evidence>
<evidence type="ECO:0000313" key="4">
    <source>
        <dbReference type="EMBL" id="RYP01159.1"/>
    </source>
</evidence>
<dbReference type="PANTHER" id="PTHR47785">
    <property type="entry name" value="ZN(II)2CYS6 TRANSCRIPTION FACTOR (EUROFUNG)-RELATED-RELATED"/>
    <property type="match status" value="1"/>
</dbReference>
<evidence type="ECO:0000256" key="1">
    <source>
        <dbReference type="ARBA" id="ARBA00023242"/>
    </source>
</evidence>
<reference evidence="4 5" key="1">
    <citation type="submission" date="2018-06" db="EMBL/GenBank/DDBJ databases">
        <title>Complete Genomes of Monosporascus.</title>
        <authorList>
            <person name="Robinson A.J."/>
            <person name="Natvig D.O."/>
        </authorList>
    </citation>
    <scope>NUCLEOTIDE SEQUENCE [LARGE SCALE GENOMIC DNA]</scope>
    <source>
        <strain evidence="4 5">CBS 110550</strain>
    </source>
</reference>
<name>A0A4Q4T8B2_9PEZI</name>
<dbReference type="GO" id="GO:0008270">
    <property type="term" value="F:zinc ion binding"/>
    <property type="evidence" value="ECO:0007669"/>
    <property type="project" value="InterPro"/>
</dbReference>
<keyword evidence="5" id="KW-1185">Reference proteome</keyword>
<dbReference type="EMBL" id="QJNU01000367">
    <property type="protein sequence ID" value="RYP01159.1"/>
    <property type="molecule type" value="Genomic_DNA"/>
</dbReference>
<dbReference type="InterPro" id="IPR053181">
    <property type="entry name" value="EcdB-like_regulator"/>
</dbReference>
<dbReference type="Pfam" id="PF00172">
    <property type="entry name" value="Zn_clus"/>
    <property type="match status" value="1"/>
</dbReference>
<dbReference type="Proteomes" id="UP000293360">
    <property type="component" value="Unassembled WGS sequence"/>
</dbReference>
<dbReference type="OrthoDB" id="4356994at2759"/>
<organism evidence="4 5">
    <name type="scientific">Monosporascus ibericus</name>
    <dbReference type="NCBI Taxonomy" id="155417"/>
    <lineage>
        <taxon>Eukaryota</taxon>
        <taxon>Fungi</taxon>
        <taxon>Dikarya</taxon>
        <taxon>Ascomycota</taxon>
        <taxon>Pezizomycotina</taxon>
        <taxon>Sordariomycetes</taxon>
        <taxon>Xylariomycetidae</taxon>
        <taxon>Xylariales</taxon>
        <taxon>Xylariales incertae sedis</taxon>
        <taxon>Monosporascus</taxon>
    </lineage>
</organism>
<sequence>MMSHATGGADEFAAAPGLTPSSRAPDGELDTIHEARSKRRRLTTVSFTRRKRAATACQFCRLRKTKCDTARPTCGFCRYHQAKCVYDDNGKEDDLSSGANASLSNYVVELGEQVLSNLGELEQMLRQPQQHDHPQQQQVSTPIACSFTNASASRPTIWAGGTDESYPPPVPVLLPQPQSPSCSPYTATRCESILRWPIFKRTIEQGGAKIQSFLFESDTAAALPDYALPHASGTSLMPEISHSCASLFGQDDGAAAGAYYEAAKKRIGLLRSSTIDMQCLFFASIFERYSLRPVNAWFYIQMACTRLQMHLMRKNRRKYGA</sequence>
<dbReference type="SUPFAM" id="SSF57701">
    <property type="entry name" value="Zn2/Cys6 DNA-binding domain"/>
    <property type="match status" value="1"/>
</dbReference>
<dbReference type="GO" id="GO:0000981">
    <property type="term" value="F:DNA-binding transcription factor activity, RNA polymerase II-specific"/>
    <property type="evidence" value="ECO:0007669"/>
    <property type="project" value="InterPro"/>
</dbReference>
<keyword evidence="1" id="KW-0539">Nucleus</keyword>
<gene>
    <name evidence="4" type="ORF">DL764_006282</name>
</gene>
<dbReference type="PROSITE" id="PS00463">
    <property type="entry name" value="ZN2_CY6_FUNGAL_1"/>
    <property type="match status" value="1"/>
</dbReference>
<accession>A0A4Q4T8B2</accession>
<dbReference type="SMART" id="SM00066">
    <property type="entry name" value="GAL4"/>
    <property type="match status" value="1"/>
</dbReference>
<protein>
    <recommendedName>
        <fullName evidence="3">Zn(2)-C6 fungal-type domain-containing protein</fullName>
    </recommendedName>
</protein>
<comment type="caution">
    <text evidence="4">The sequence shown here is derived from an EMBL/GenBank/DDBJ whole genome shotgun (WGS) entry which is preliminary data.</text>
</comment>
<proteinExistence type="predicted"/>
<dbReference type="InterPro" id="IPR036864">
    <property type="entry name" value="Zn2-C6_fun-type_DNA-bd_sf"/>
</dbReference>
<feature type="region of interest" description="Disordered" evidence="2">
    <location>
        <begin position="1"/>
        <end position="33"/>
    </location>
</feature>
<dbReference type="CDD" id="cd00067">
    <property type="entry name" value="GAL4"/>
    <property type="match status" value="1"/>
</dbReference>
<feature type="domain" description="Zn(2)-C6 fungal-type" evidence="3">
    <location>
        <begin position="56"/>
        <end position="86"/>
    </location>
</feature>
<dbReference type="InterPro" id="IPR001138">
    <property type="entry name" value="Zn2Cys6_DnaBD"/>
</dbReference>
<dbReference type="AlphaFoldDB" id="A0A4Q4T8B2"/>
<dbReference type="PANTHER" id="PTHR47785:SF5">
    <property type="entry name" value="ZN(II)2CYS6 TRANSCRIPTION FACTOR (EUROFUNG)"/>
    <property type="match status" value="1"/>
</dbReference>
<dbReference type="Gene3D" id="4.10.240.10">
    <property type="entry name" value="Zn(2)-C6 fungal-type DNA-binding domain"/>
    <property type="match status" value="1"/>
</dbReference>
<dbReference type="PROSITE" id="PS50048">
    <property type="entry name" value="ZN2_CY6_FUNGAL_2"/>
    <property type="match status" value="1"/>
</dbReference>
<dbReference type="STRING" id="155417.A0A4Q4T8B2"/>